<name>A0A0F9UVR1_9ZZZZ</name>
<protein>
    <submittedName>
        <fullName evidence="3">Uncharacterized protein</fullName>
    </submittedName>
</protein>
<feature type="compositionally biased region" description="Basic and acidic residues" evidence="1">
    <location>
        <begin position="461"/>
        <end position="482"/>
    </location>
</feature>
<feature type="region of interest" description="Disordered" evidence="1">
    <location>
        <begin position="103"/>
        <end position="127"/>
    </location>
</feature>
<dbReference type="AlphaFoldDB" id="A0A0F9UVR1"/>
<evidence type="ECO:0000256" key="1">
    <source>
        <dbReference type="SAM" id="MobiDB-lite"/>
    </source>
</evidence>
<keyword evidence="2" id="KW-0472">Membrane</keyword>
<proteinExistence type="predicted"/>
<feature type="region of interest" description="Disordered" evidence="1">
    <location>
        <begin position="403"/>
        <end position="482"/>
    </location>
</feature>
<keyword evidence="2" id="KW-0812">Transmembrane</keyword>
<dbReference type="EMBL" id="LAZR01000060">
    <property type="protein sequence ID" value="KKN97145.1"/>
    <property type="molecule type" value="Genomic_DNA"/>
</dbReference>
<organism evidence="3">
    <name type="scientific">marine sediment metagenome</name>
    <dbReference type="NCBI Taxonomy" id="412755"/>
    <lineage>
        <taxon>unclassified sequences</taxon>
        <taxon>metagenomes</taxon>
        <taxon>ecological metagenomes</taxon>
    </lineage>
</organism>
<evidence type="ECO:0000256" key="2">
    <source>
        <dbReference type="SAM" id="Phobius"/>
    </source>
</evidence>
<keyword evidence="2" id="KW-1133">Transmembrane helix</keyword>
<feature type="region of interest" description="Disordered" evidence="1">
    <location>
        <begin position="65"/>
        <end position="88"/>
    </location>
</feature>
<evidence type="ECO:0000313" key="3">
    <source>
        <dbReference type="EMBL" id="KKN97145.1"/>
    </source>
</evidence>
<gene>
    <name evidence="3" type="ORF">LCGC14_0161030</name>
</gene>
<feature type="transmembrane region" description="Helical" evidence="2">
    <location>
        <begin position="606"/>
        <end position="631"/>
    </location>
</feature>
<feature type="region of interest" description="Disordered" evidence="1">
    <location>
        <begin position="326"/>
        <end position="351"/>
    </location>
</feature>
<accession>A0A0F9UVR1</accession>
<feature type="compositionally biased region" description="Basic and acidic residues" evidence="1">
    <location>
        <begin position="403"/>
        <end position="454"/>
    </location>
</feature>
<comment type="caution">
    <text evidence="3">The sequence shown here is derived from an EMBL/GenBank/DDBJ whole genome shotgun (WGS) entry which is preliminary data.</text>
</comment>
<reference evidence="3" key="1">
    <citation type="journal article" date="2015" name="Nature">
        <title>Complex archaea that bridge the gap between prokaryotes and eukaryotes.</title>
        <authorList>
            <person name="Spang A."/>
            <person name="Saw J.H."/>
            <person name="Jorgensen S.L."/>
            <person name="Zaremba-Niedzwiedzka K."/>
            <person name="Martijn J."/>
            <person name="Lind A.E."/>
            <person name="van Eijk R."/>
            <person name="Schleper C."/>
            <person name="Guy L."/>
            <person name="Ettema T.J."/>
        </authorList>
    </citation>
    <scope>NUCLEOTIDE SEQUENCE</scope>
</reference>
<sequence>MPEKSNKKEKKEFLRREDIRTMEKDLLRLKEKQAKEERERVSVLKTGIEIKKEKGKEAKEIVKKEERPKEEIKTRREGVREREEEEEKKLVEEIERKWLEEKERREKEETERKKAIKEKILSREKERQNLEKEKTQIEVSLQELPLKKGPLQNEKKDFLEKIEQLKSGLQPILEQERKIEGRKKEIEIKERKAATPEKRREAEQTRWQVEQERQKIEERKWAEEEAIEKTNTEIKATENEIKIIFLEEKKLQKRQEEIIQREKEMALEEEKTKLEEELAGIQKEKTPLEEELDGLSERRKKMEEKLANIARDEKSIEEEIRIVEEREAKSPSVEERKEIEKGRWGAEKERTEIEKERWNIEEKKSKIDLQIKEASLKHQRIKNKGERIKERIKEIENILIEEGRKMVSGKEEKPPEQEETSKEKAKERKNGSPKEELADEELIKKAQERLEKIRNGTKSTGLEKEEKFVPIPKKETGKERRPAIELAEEKLIPPLVQPERKEKKSIIEPIKKIIISFKKEKEAKEEKEEKFVPIPKKEESGKIRKKIRTDEMRRTDEKQRREFLERIDAGKEKMAEPIGKEPIKTAREPSVILKPLPKRPSSYEKIFIRFLVLITFSVILVGSLFFGYWLLTRKPPPPEKITPPEEIVPPEETPASEEITIPPSPFSIGETKTFEIFEVNEISSFIEKVLTLKLTNGEFTRLVFRDMKNGQLMNLADLFSAFQIQPLDGFYSKTANNEIFFIWTQKEGKRFGFLIDITEKEAMENLLRLWEADMEENFEELFRLLGKTEPASRDYFVDLKYKGIASRCQTFTKDDLGICYLVTDQFLIWTSSFESMTYIIEEIMESLTSNNG</sequence>